<dbReference type="Proteomes" id="UP000537126">
    <property type="component" value="Unassembled WGS sequence"/>
</dbReference>
<dbReference type="AlphaFoldDB" id="A0A846MP42"/>
<sequence length="386" mass="41485">MRWLIACDKFKEALSAQEVCEQIARGLQQADGLSAFSIDCCPLSDGGDGFLQVMHKAGGSQWQHSTCHDALLRPHEATWLWLPNEQTAFIEVAAAAGLAAIPASKRNPHQSSSYGVGELIQAAIKQGARRIYVGIGGSASHDLGLGLAAALGVRFFNHEGNTFIPTAHSLYEVERIEMPANSLPHNCHIVALCDVQNPLTGVEGAAFTYALQKGFSKEELPQLEAHTRQAIERIATVCPHAREAACLAGSGAGGGIAFGLHVFFDAPLMAGASWIAQRLNFGARLQQADVVITAEGKLDRQSHFGKVTHFVGHEAQKQGKLCVAFCGTCEVSMSEKLPYDYVCSILPAPMSLEEALTQTAQHLQAAAFQLGKLMTNDKLRGLFLKK</sequence>
<comment type="similarity">
    <text evidence="1 4">Belongs to the glycerate kinase type-1 family.</text>
</comment>
<dbReference type="PANTHER" id="PTHR21599:SF0">
    <property type="entry name" value="GLYCERATE KINASE"/>
    <property type="match status" value="1"/>
</dbReference>
<organism evidence="5 6">
    <name type="scientific">Thermonema lapsum</name>
    <dbReference type="NCBI Taxonomy" id="28195"/>
    <lineage>
        <taxon>Bacteria</taxon>
        <taxon>Pseudomonadati</taxon>
        <taxon>Bacteroidota</taxon>
        <taxon>Cytophagia</taxon>
        <taxon>Cytophagales</taxon>
        <taxon>Thermonemataceae</taxon>
        <taxon>Thermonema</taxon>
    </lineage>
</organism>
<evidence type="ECO:0000313" key="6">
    <source>
        <dbReference type="Proteomes" id="UP000537126"/>
    </source>
</evidence>
<proteinExistence type="inferred from homology"/>
<dbReference type="RefSeq" id="WP_166918483.1">
    <property type="nucleotide sequence ID" value="NZ_JAASRN010000001.1"/>
</dbReference>
<reference evidence="5 6" key="1">
    <citation type="submission" date="2020-03" db="EMBL/GenBank/DDBJ databases">
        <title>Genomic Encyclopedia of Type Strains, Phase IV (KMG-IV): sequencing the most valuable type-strain genomes for metagenomic binning, comparative biology and taxonomic classification.</title>
        <authorList>
            <person name="Goeker M."/>
        </authorList>
    </citation>
    <scope>NUCLEOTIDE SEQUENCE [LARGE SCALE GENOMIC DNA]</scope>
    <source>
        <strain evidence="5 6">DSM 5718</strain>
    </source>
</reference>
<keyword evidence="6" id="KW-1185">Reference proteome</keyword>
<dbReference type="EMBL" id="JAASRN010000001">
    <property type="protein sequence ID" value="NIK73221.1"/>
    <property type="molecule type" value="Genomic_DNA"/>
</dbReference>
<dbReference type="GO" id="GO:0008887">
    <property type="term" value="F:glycerate kinase activity"/>
    <property type="evidence" value="ECO:0007669"/>
    <property type="project" value="UniProtKB-UniRule"/>
</dbReference>
<evidence type="ECO:0000256" key="2">
    <source>
        <dbReference type="ARBA" id="ARBA00022679"/>
    </source>
</evidence>
<dbReference type="NCBIfam" id="TIGR00045">
    <property type="entry name" value="glycerate kinase"/>
    <property type="match status" value="1"/>
</dbReference>
<dbReference type="InterPro" id="IPR018197">
    <property type="entry name" value="Glycerate_kinase_RE-like"/>
</dbReference>
<gene>
    <name evidence="5" type="ORF">FHS56_000707</name>
</gene>
<comment type="caution">
    <text evidence="5">The sequence shown here is derived from an EMBL/GenBank/DDBJ whole genome shotgun (WGS) entry which is preliminary data.</text>
</comment>
<dbReference type="InterPro" id="IPR004381">
    <property type="entry name" value="Glycerate_kinase"/>
</dbReference>
<evidence type="ECO:0000256" key="1">
    <source>
        <dbReference type="ARBA" id="ARBA00006284"/>
    </source>
</evidence>
<dbReference type="InterPro" id="IPR036129">
    <property type="entry name" value="Glycerate_kinase_sf"/>
</dbReference>
<evidence type="ECO:0000256" key="4">
    <source>
        <dbReference type="PIRNR" id="PIRNR006078"/>
    </source>
</evidence>
<protein>
    <submittedName>
        <fullName evidence="5">Glycerate kinase</fullName>
        <ecNumber evidence="5">2.7.1.31</ecNumber>
    </submittedName>
</protein>
<keyword evidence="3 4" id="KW-0418">Kinase</keyword>
<evidence type="ECO:0000256" key="3">
    <source>
        <dbReference type="ARBA" id="ARBA00022777"/>
    </source>
</evidence>
<evidence type="ECO:0000313" key="5">
    <source>
        <dbReference type="EMBL" id="NIK73221.1"/>
    </source>
</evidence>
<name>A0A846MP42_9BACT</name>
<dbReference type="PIRSF" id="PIRSF006078">
    <property type="entry name" value="GlxK"/>
    <property type="match status" value="1"/>
</dbReference>
<dbReference type="Gene3D" id="3.40.50.10350">
    <property type="entry name" value="Glycerate kinase, domain 1"/>
    <property type="match status" value="1"/>
</dbReference>
<dbReference type="Pfam" id="PF02595">
    <property type="entry name" value="Gly_kinase"/>
    <property type="match status" value="1"/>
</dbReference>
<accession>A0A846MP42</accession>
<dbReference type="PANTHER" id="PTHR21599">
    <property type="entry name" value="GLYCERATE KINASE"/>
    <property type="match status" value="1"/>
</dbReference>
<dbReference type="SUPFAM" id="SSF110738">
    <property type="entry name" value="Glycerate kinase I"/>
    <property type="match status" value="1"/>
</dbReference>
<dbReference type="EC" id="2.7.1.31" evidence="5"/>
<dbReference type="GO" id="GO:0031388">
    <property type="term" value="P:organic acid phosphorylation"/>
    <property type="evidence" value="ECO:0007669"/>
    <property type="project" value="UniProtKB-UniRule"/>
</dbReference>
<keyword evidence="2 4" id="KW-0808">Transferase</keyword>
<dbReference type="InterPro" id="IPR018193">
    <property type="entry name" value="Glyc_kinase_flavodox-like_fold"/>
</dbReference>
<dbReference type="Gene3D" id="3.90.1510.10">
    <property type="entry name" value="Glycerate kinase, domain 2"/>
    <property type="match status" value="1"/>
</dbReference>